<name>A0A1H6JUC7_9GAMM</name>
<protein>
    <submittedName>
        <fullName evidence="2">[weak similarity to] ABC transporter relatedprotein</fullName>
    </submittedName>
</protein>
<dbReference type="EMBL" id="CVUD02000078">
    <property type="protein sequence ID" value="SEH66225.1"/>
    <property type="molecule type" value="Genomic_DNA"/>
</dbReference>
<evidence type="ECO:0000313" key="2">
    <source>
        <dbReference type="EMBL" id="SEH66225.1"/>
    </source>
</evidence>
<organism evidence="2 3">
    <name type="scientific">Bathymodiolus azoricus thioautotrophic gill symbiont</name>
    <dbReference type="NCBI Taxonomy" id="235205"/>
    <lineage>
        <taxon>Bacteria</taxon>
        <taxon>Pseudomonadati</taxon>
        <taxon>Pseudomonadota</taxon>
        <taxon>Gammaproteobacteria</taxon>
        <taxon>sulfur-oxidizing symbionts</taxon>
    </lineage>
</organism>
<sequence>MNLLDIKVKNLGKLKDGTVKVRPLTVLTGENGTGKSFFTKTLYSVFNIVNKNLLYIEATNNIRMSSLGIDFFDKSLTRKSKEDKKNIQLLKLTLNELQSLLMDMKDYSIGAYIQTRSTTTDTQIKNFNRFIEYLTKLVKKTKNQICELPF</sequence>
<accession>A0A1H6JUC7</accession>
<dbReference type="InterPro" id="IPR041685">
    <property type="entry name" value="AAA_GajA/Old/RecF-like"/>
</dbReference>
<dbReference type="SUPFAM" id="SSF52540">
    <property type="entry name" value="P-loop containing nucleoside triphosphate hydrolases"/>
    <property type="match status" value="1"/>
</dbReference>
<dbReference type="AlphaFoldDB" id="A0A1H6JUC7"/>
<dbReference type="Pfam" id="PF13175">
    <property type="entry name" value="AAA_15"/>
    <property type="match status" value="1"/>
</dbReference>
<reference evidence="3" key="1">
    <citation type="submission" date="2016-06" db="EMBL/GenBank/DDBJ databases">
        <authorList>
            <person name="Petersen J."/>
            <person name="Sayavedra L."/>
        </authorList>
    </citation>
    <scope>NUCLEOTIDE SEQUENCE [LARGE SCALE GENOMIC DNA]</scope>
    <source>
        <strain evidence="3">BazSymB</strain>
    </source>
</reference>
<feature type="domain" description="Endonuclease GajA/Old nuclease/RecF-like AAA" evidence="1">
    <location>
        <begin position="1"/>
        <end position="143"/>
    </location>
</feature>
<dbReference type="Gene3D" id="3.40.50.300">
    <property type="entry name" value="P-loop containing nucleotide triphosphate hydrolases"/>
    <property type="match status" value="1"/>
</dbReference>
<gene>
    <name evidence="2" type="ORF">BAZSYMB_SCAFFOLD00041_8</name>
</gene>
<dbReference type="STRING" id="235205.BAZSYMB_SCAFFOLD00041_8"/>
<evidence type="ECO:0000313" key="3">
    <source>
        <dbReference type="Proteomes" id="UP000198559"/>
    </source>
</evidence>
<evidence type="ECO:0000259" key="1">
    <source>
        <dbReference type="Pfam" id="PF13175"/>
    </source>
</evidence>
<proteinExistence type="predicted"/>
<dbReference type="Proteomes" id="UP000198559">
    <property type="component" value="Unassembled WGS sequence"/>
</dbReference>
<dbReference type="InterPro" id="IPR027417">
    <property type="entry name" value="P-loop_NTPase"/>
</dbReference>